<evidence type="ECO:0000259" key="1">
    <source>
        <dbReference type="PROSITE" id="PS50878"/>
    </source>
</evidence>
<dbReference type="SUPFAM" id="SSF56672">
    <property type="entry name" value="DNA/RNA polymerases"/>
    <property type="match status" value="1"/>
</dbReference>
<evidence type="ECO:0000313" key="2">
    <source>
        <dbReference type="EMBL" id="KAJ9680118.1"/>
    </source>
</evidence>
<gene>
    <name evidence="2" type="ORF">PVL29_019412</name>
</gene>
<feature type="domain" description="Reverse transcriptase" evidence="1">
    <location>
        <begin position="321"/>
        <end position="601"/>
    </location>
</feature>
<dbReference type="InterPro" id="IPR026960">
    <property type="entry name" value="RVT-Znf"/>
</dbReference>
<proteinExistence type="predicted"/>
<name>A0AA38Z0H0_VITRO</name>
<dbReference type="InterPro" id="IPR036691">
    <property type="entry name" value="Endo/exonu/phosph_ase_sf"/>
</dbReference>
<dbReference type="CDD" id="cd01650">
    <property type="entry name" value="RT_nLTR_like"/>
    <property type="match status" value="1"/>
</dbReference>
<dbReference type="InterPro" id="IPR043502">
    <property type="entry name" value="DNA/RNA_pol_sf"/>
</dbReference>
<dbReference type="PANTHER" id="PTHR33116">
    <property type="entry name" value="REVERSE TRANSCRIPTASE ZINC-BINDING DOMAIN-CONTAINING PROTEIN-RELATED-RELATED"/>
    <property type="match status" value="1"/>
</dbReference>
<comment type="caution">
    <text evidence="2">The sequence shown here is derived from an EMBL/GenBank/DDBJ whole genome shotgun (WGS) entry which is preliminary data.</text>
</comment>
<dbReference type="SUPFAM" id="SSF56219">
    <property type="entry name" value="DNase I-like"/>
    <property type="match status" value="1"/>
</dbReference>
<dbReference type="Proteomes" id="UP001168098">
    <property type="component" value="Unassembled WGS sequence"/>
</dbReference>
<keyword evidence="3" id="KW-1185">Reference proteome</keyword>
<dbReference type="AlphaFoldDB" id="A0AA38Z0H0"/>
<accession>A0AA38Z0H0</accession>
<dbReference type="Pfam" id="PF13966">
    <property type="entry name" value="zf-RVT"/>
    <property type="match status" value="1"/>
</dbReference>
<protein>
    <recommendedName>
        <fullName evidence="1">Reverse transcriptase domain-containing protein</fullName>
    </recommendedName>
</protein>
<evidence type="ECO:0000313" key="3">
    <source>
        <dbReference type="Proteomes" id="UP001168098"/>
    </source>
</evidence>
<dbReference type="PANTHER" id="PTHR33116:SF78">
    <property type="entry name" value="OS12G0587133 PROTEIN"/>
    <property type="match status" value="1"/>
</dbReference>
<dbReference type="Pfam" id="PF00078">
    <property type="entry name" value="RVT_1"/>
    <property type="match status" value="1"/>
</dbReference>
<dbReference type="InterPro" id="IPR000477">
    <property type="entry name" value="RT_dom"/>
</dbReference>
<organism evidence="2 3">
    <name type="scientific">Vitis rotundifolia</name>
    <name type="common">Muscadine grape</name>
    <dbReference type="NCBI Taxonomy" id="103349"/>
    <lineage>
        <taxon>Eukaryota</taxon>
        <taxon>Viridiplantae</taxon>
        <taxon>Streptophyta</taxon>
        <taxon>Embryophyta</taxon>
        <taxon>Tracheophyta</taxon>
        <taxon>Spermatophyta</taxon>
        <taxon>Magnoliopsida</taxon>
        <taxon>eudicotyledons</taxon>
        <taxon>Gunneridae</taxon>
        <taxon>Pentapetalae</taxon>
        <taxon>rosids</taxon>
        <taxon>Vitales</taxon>
        <taxon>Vitaceae</taxon>
        <taxon>Viteae</taxon>
        <taxon>Vitis</taxon>
    </lineage>
</organism>
<dbReference type="PROSITE" id="PS50878">
    <property type="entry name" value="RT_POL"/>
    <property type="match status" value="1"/>
</dbReference>
<reference evidence="2 3" key="1">
    <citation type="journal article" date="2023" name="BMC Biotechnol.">
        <title>Vitis rotundifolia cv Carlos genome sequencing.</title>
        <authorList>
            <person name="Huff M."/>
            <person name="Hulse-Kemp A."/>
            <person name="Scheffler B."/>
            <person name="Youngblood R."/>
            <person name="Simpson S."/>
            <person name="Babiker E."/>
            <person name="Staton M."/>
        </authorList>
    </citation>
    <scope>NUCLEOTIDE SEQUENCE [LARGE SCALE GENOMIC DNA]</scope>
    <source>
        <tissue evidence="2">Leaf</tissue>
    </source>
</reference>
<sequence length="1053" mass="121717">MRKFAETVNDLGLVDLPLQGGECTWNGGNNNQTWARLDRFLVSPSWIDQFSGINQCRMPRSVSDHFPIMLVGGGIRRGPTPFRFENMWLKAEGFKELVRSWWQGIDVRGSASYKLATKMKEIKQKLKVWNREVFGKLESNKSEALQQVEFWDREENERVLTVEETELKKEAKENYRKWVIMEETHWRQLSREIWLKEGDRNTGFFHRMASAHRRNNSLERIKINGEWFLEEQAIREGIANAFKNFLSEDTGWKADIGRLQLDQISHQEAENLERPFTEDEIHAALMEMNGDKAPGPDGFTLAFWQSCWEFIKEEILEMFKEFYEHSSFLKSLNNTFLVLIPKKSGAEDLGDFRPISLLGGLYKLLAKVLANRLKKVVGKVVSTSQNAFVRGRQILDASLIANEVIDSWQKRKEKGLICKLDIEKAYDSINWKFLLKVLQKMGFGPKWVGWMWSCLSSAKFSVLVNGVPASFFPSTKGLRQGDPLSPYLFVMGMEVLDVLIRRAVEGGFLSGCNIRGGSEPPLNISHLFFADDTIIFCEARKDHLTHLSWILFWFEAASGLRINLAKSEIIPVGEVVEMEELAVELGCRVGSLPSQYLGLPLGAPNKAPYMWDGVEERVRRRLAVWKRQYISKGGRVTLIKSTLASMPIYQMSIFRMPNIVARRLEKVQRDFLWGGGNMEGKIHLVNWEVVCTDKDKGGLGLRKLAMLNKALLGKWIWRYACDKDNLWKQVIKVKYGQEEFGWRPKKANGAVGVGVWKEIWKESDWCWSNMTFRVGKGNTVRFWTDVWCSESALSQCFPHLFGMTVQRNSTVEEMWDQNSGQGNWNLNFLRDFNDWEMELVGEFLHLLRGHKPSLEEDSVLWRKGKRGQFRVKEAYSLLARSDDIGFPSKNIWVARVPTKVAFFTWEATWGKVLTLDRLQRRGLQLPNRCFLCGCEEESVNHILIHCTVVRALWDIVFGLVDVKWVFPESVKEVLASWRGSFVGKKRKKIWDAIPLCIFWTVWKERNRLAFRGGVLNVQKLKNFFVCNLWSWAKLYVGEEAFSLIGFLEWIAST</sequence>
<dbReference type="Gene3D" id="3.60.10.10">
    <property type="entry name" value="Endonuclease/exonuclease/phosphatase"/>
    <property type="match status" value="1"/>
</dbReference>
<dbReference type="EMBL" id="JARBHA010000015">
    <property type="protein sequence ID" value="KAJ9680118.1"/>
    <property type="molecule type" value="Genomic_DNA"/>
</dbReference>